<dbReference type="SMART" id="SM00225">
    <property type="entry name" value="BTB"/>
    <property type="match status" value="1"/>
</dbReference>
<evidence type="ECO:0000313" key="3">
    <source>
        <dbReference type="Proteomes" id="UP000276133"/>
    </source>
</evidence>
<dbReference type="Gene3D" id="3.30.710.10">
    <property type="entry name" value="Potassium Channel Kv1.1, Chain A"/>
    <property type="match status" value="1"/>
</dbReference>
<feature type="domain" description="BTB" evidence="1">
    <location>
        <begin position="8"/>
        <end position="109"/>
    </location>
</feature>
<dbReference type="Pfam" id="PF02214">
    <property type="entry name" value="BTB_2"/>
    <property type="match status" value="1"/>
</dbReference>
<gene>
    <name evidence="2" type="ORF">BpHYR1_042214</name>
</gene>
<dbReference type="InterPro" id="IPR011333">
    <property type="entry name" value="SKP1/BTB/POZ_sf"/>
</dbReference>
<dbReference type="PANTHER" id="PTHR14499">
    <property type="entry name" value="POTASSIUM CHANNEL TETRAMERIZATION DOMAIN-CONTAINING"/>
    <property type="match status" value="1"/>
</dbReference>
<dbReference type="AlphaFoldDB" id="A0A3M7P285"/>
<comment type="caution">
    <text evidence="2">The sequence shown here is derived from an EMBL/GenBank/DDBJ whole genome shotgun (WGS) entry which is preliminary data.</text>
</comment>
<evidence type="ECO:0000313" key="2">
    <source>
        <dbReference type="EMBL" id="RMZ92930.1"/>
    </source>
</evidence>
<protein>
    <submittedName>
        <fullName evidence="2">BTB POZ domain-containing KCTD6</fullName>
    </submittedName>
</protein>
<evidence type="ECO:0000259" key="1">
    <source>
        <dbReference type="SMART" id="SM00225"/>
    </source>
</evidence>
<dbReference type="GO" id="GO:0051260">
    <property type="term" value="P:protein homooligomerization"/>
    <property type="evidence" value="ECO:0007669"/>
    <property type="project" value="InterPro"/>
</dbReference>
<reference evidence="2 3" key="1">
    <citation type="journal article" date="2018" name="Sci. Rep.">
        <title>Genomic signatures of local adaptation to the degree of environmental predictability in rotifers.</title>
        <authorList>
            <person name="Franch-Gras L."/>
            <person name="Hahn C."/>
            <person name="Garcia-Roger E.M."/>
            <person name="Carmona M.J."/>
            <person name="Serra M."/>
            <person name="Gomez A."/>
        </authorList>
    </citation>
    <scope>NUCLEOTIDE SEQUENCE [LARGE SCALE GENOMIC DNA]</scope>
    <source>
        <strain evidence="2">HYR1</strain>
    </source>
</reference>
<dbReference type="SUPFAM" id="SSF54695">
    <property type="entry name" value="POZ domain"/>
    <property type="match status" value="1"/>
</dbReference>
<accession>A0A3M7P285</accession>
<dbReference type="InterPro" id="IPR000210">
    <property type="entry name" value="BTB/POZ_dom"/>
</dbReference>
<dbReference type="STRING" id="10195.A0A3M7P285"/>
<proteinExistence type="predicted"/>
<sequence length="307" mass="34886">MKPNDQNEIIELNVGGFNYTTSRTTILSYPDSMLCRMISGQIPTATDSKQRIFIDRDGPIFRHILNFLRDKTLNIPENFNEYSQLRQEADFYQIEPIVTYLDYLFPNKFNSKTPLSQSMVSLASAANNESTGAKEMYFTIISKLHQGTLETLIGSIRIMGTINSLEPKSKKFINCLINSNELNQSAKLKDLDTFVCEFKFMHEEKMISCKPCGVNGNSPDPQLMTMLQAVFRLAKKLGISTGYWEEIFYIGLETAAPNREQFCSILAEKTNAKLLSSCVCDRRGSLEDTNNCSLVERWHITELTSNN</sequence>
<dbReference type="EMBL" id="REGN01014196">
    <property type="protein sequence ID" value="RMZ92930.1"/>
    <property type="molecule type" value="Genomic_DNA"/>
</dbReference>
<dbReference type="OrthoDB" id="2414723at2759"/>
<keyword evidence="3" id="KW-1185">Reference proteome</keyword>
<dbReference type="Proteomes" id="UP000276133">
    <property type="component" value="Unassembled WGS sequence"/>
</dbReference>
<dbReference type="InterPro" id="IPR003131">
    <property type="entry name" value="T1-type_BTB"/>
</dbReference>
<name>A0A3M7P285_BRAPC</name>
<dbReference type="PANTHER" id="PTHR14499:SF144">
    <property type="entry name" value="POTASSIUM CHANNEL TETRAMERISATION-TYPE BTB DOMAIN-CONTAINING PROTEIN"/>
    <property type="match status" value="1"/>
</dbReference>
<organism evidence="2 3">
    <name type="scientific">Brachionus plicatilis</name>
    <name type="common">Marine rotifer</name>
    <name type="synonym">Brachionus muelleri</name>
    <dbReference type="NCBI Taxonomy" id="10195"/>
    <lineage>
        <taxon>Eukaryota</taxon>
        <taxon>Metazoa</taxon>
        <taxon>Spiralia</taxon>
        <taxon>Gnathifera</taxon>
        <taxon>Rotifera</taxon>
        <taxon>Eurotatoria</taxon>
        <taxon>Monogononta</taxon>
        <taxon>Pseudotrocha</taxon>
        <taxon>Ploima</taxon>
        <taxon>Brachionidae</taxon>
        <taxon>Brachionus</taxon>
    </lineage>
</organism>